<feature type="compositionally biased region" description="Polar residues" evidence="1">
    <location>
        <begin position="610"/>
        <end position="631"/>
    </location>
</feature>
<feature type="region of interest" description="Disordered" evidence="1">
    <location>
        <begin position="878"/>
        <end position="901"/>
    </location>
</feature>
<organism evidence="2 3">
    <name type="scientific">Sphagnum jensenii</name>
    <dbReference type="NCBI Taxonomy" id="128206"/>
    <lineage>
        <taxon>Eukaryota</taxon>
        <taxon>Viridiplantae</taxon>
        <taxon>Streptophyta</taxon>
        <taxon>Embryophyta</taxon>
        <taxon>Bryophyta</taxon>
        <taxon>Sphagnophytina</taxon>
        <taxon>Sphagnopsida</taxon>
        <taxon>Sphagnales</taxon>
        <taxon>Sphagnaceae</taxon>
        <taxon>Sphagnum</taxon>
    </lineage>
</organism>
<evidence type="ECO:0000313" key="3">
    <source>
        <dbReference type="Proteomes" id="UP001497522"/>
    </source>
</evidence>
<keyword evidence="3" id="KW-1185">Reference proteome</keyword>
<proteinExistence type="predicted"/>
<dbReference type="Proteomes" id="UP001497522">
    <property type="component" value="Chromosome 15"/>
</dbReference>
<dbReference type="PANTHER" id="PTHR34371">
    <property type="entry name" value="OS01G0551000 PROTEIN"/>
    <property type="match status" value="1"/>
</dbReference>
<feature type="compositionally biased region" description="Polar residues" evidence="1">
    <location>
        <begin position="530"/>
        <end position="558"/>
    </location>
</feature>
<feature type="region of interest" description="Disordered" evidence="1">
    <location>
        <begin position="318"/>
        <end position="340"/>
    </location>
</feature>
<feature type="region of interest" description="Disordered" evidence="1">
    <location>
        <begin position="603"/>
        <end position="632"/>
    </location>
</feature>
<name>A0ABP1ARV1_9BRYO</name>
<feature type="compositionally biased region" description="Low complexity" evidence="1">
    <location>
        <begin position="566"/>
        <end position="579"/>
    </location>
</feature>
<dbReference type="EMBL" id="OZ023716">
    <property type="protein sequence ID" value="CAK9865213.1"/>
    <property type="molecule type" value="Genomic_DNA"/>
</dbReference>
<gene>
    <name evidence="2" type="ORF">CSSPJE1EN2_LOCUS8208</name>
</gene>
<evidence type="ECO:0000256" key="1">
    <source>
        <dbReference type="SAM" id="MobiDB-lite"/>
    </source>
</evidence>
<sequence length="1139" mass="124225">MESRTAICCAAEGLLLKQQVSLPVVRRDYQLRNNSVFPKERSSGTIAASPLPRKAPHFTRTVSVNLPHTVPDPVRVSFSGPLIPSRVEEHEIIAERNCKFPGAAAGVGDELHLRKSIESREVASRSCRSSAATAAVISAAGGAQQAPDQLRGGTTSNRKEKLQPDLHIGNKSSRHYGSDSKRRPTASIAWDNLNTSDQESSPQHELAAIPFRWEEAPGKPKKTCTTMQQQAELQHVMPAVERSRMLARREGYERMNLLAKNRSSDIREDVGDLGTVTSEEHDCCTNSGRSLRRLQHAGRSDSRSCSFRSSHRFYGRMAAPSSAEAGADRGNSFDSRSSIGDSSRHIISEVMEVEAHIDLVAPAAAKFLVESLCPCISDNEEEDRGGCGISCCSSFESGEQQSSAKPASIIPFKWEETPGKPKLQLGTSASFRSHMQSTKTSLQLPPRLLAGPQRSLSTIFYRQLELVEGRAVEQHQQQRTDNKYASMSGPLLGYYQNSCSFAVADQLQHRQRPQTPTSETKTSRKSSKSPVATQKRLQLSSSLASRTQAPKHLQTSRTRWVRGNPGSSILGSSESAGSEGVWLDADDGQTPAAAAARVHADPWSPRSILQGPNDSSSLWQTPTVSDPSSVFSDRDHAATTTIPQHVDLLSTTQTAASTSRCNVAAASFCNRLLDSGQSLSCASYESFEHSLTDDAAASPATVASCTSLPSAAAMWDHDLHHVRTCSSPPFAGSPYLGPNTAMAGYRSSCSSRGGKECSSSSRGGGAQQGSSDHHQLGVRGIMKLMCRSTGLHWPLSKLQRPKIMNPSSEIWAPTLATSFQRSNWNLDQPVVAQQEAECSSIGDHDESLVVLQQQHQNLPQGNLVLGKQLQVLDMVELQDGSSSPPPIESSSSSPETPATRLPYTMPSVVEQDLHSCGHRDYCDSPDTHSTSAASCLGVKLSPVKFITSGLETTTTTASWVYRGGGTNAVQNFSSPVPSWCPTPDIDSADGYRSPAYRAALELLSPSADLLSKKKRNKKTKKMTNKKKKNNVANLQMVKRQVTSRHLRRKTSLIKLSWNWEILFLQERVCNSLKRALYKHVWHCYTTNTGRSHCQKDCDLPSMEFTFSQLPVTPNGSFSSMDEYAIMECKEIIVSPFNTA</sequence>
<feature type="region of interest" description="Disordered" evidence="1">
    <location>
        <begin position="506"/>
        <end position="579"/>
    </location>
</feature>
<feature type="region of interest" description="Disordered" evidence="1">
    <location>
        <begin position="138"/>
        <end position="184"/>
    </location>
</feature>
<accession>A0ABP1ARV1</accession>
<dbReference type="PANTHER" id="PTHR34371:SF6">
    <property type="entry name" value="MEMBRANE-ASSOCIATED KINASE REGULATOR 6"/>
    <property type="match status" value="1"/>
</dbReference>
<dbReference type="Pfam" id="PF05097">
    <property type="entry name" value="DUF688"/>
    <property type="match status" value="1"/>
</dbReference>
<dbReference type="InterPro" id="IPR007789">
    <property type="entry name" value="DUF688"/>
</dbReference>
<evidence type="ECO:0000313" key="2">
    <source>
        <dbReference type="EMBL" id="CAK9865213.1"/>
    </source>
</evidence>
<protein>
    <submittedName>
        <fullName evidence="2">Uncharacterized protein</fullName>
    </submittedName>
</protein>
<reference evidence="2" key="1">
    <citation type="submission" date="2024-03" db="EMBL/GenBank/DDBJ databases">
        <authorList>
            <consortium name="ELIXIR-Norway"/>
            <consortium name="Elixir Norway"/>
        </authorList>
    </citation>
    <scope>NUCLEOTIDE SEQUENCE</scope>
</reference>